<feature type="domain" description="N-acetyltransferase" evidence="1">
    <location>
        <begin position="1"/>
        <end position="154"/>
    </location>
</feature>
<accession>A0A9X3Z3Q2</accession>
<dbReference type="CDD" id="cd04301">
    <property type="entry name" value="NAT_SF"/>
    <property type="match status" value="1"/>
</dbReference>
<dbReference type="AlphaFoldDB" id="A0A9X3Z3Q2"/>
<protein>
    <submittedName>
        <fullName evidence="2">GNAT family N-acetyltransferase</fullName>
    </submittedName>
</protein>
<evidence type="ECO:0000259" key="1">
    <source>
        <dbReference type="PROSITE" id="PS51186"/>
    </source>
</evidence>
<dbReference type="Proteomes" id="UP001151071">
    <property type="component" value="Unassembled WGS sequence"/>
</dbReference>
<proteinExistence type="predicted"/>
<dbReference type="EMBL" id="JAPYYP010000012">
    <property type="protein sequence ID" value="MDA5108978.1"/>
    <property type="molecule type" value="Genomic_DNA"/>
</dbReference>
<dbReference type="PROSITE" id="PS51186">
    <property type="entry name" value="GNAT"/>
    <property type="match status" value="1"/>
</dbReference>
<dbReference type="Gene3D" id="3.40.630.30">
    <property type="match status" value="1"/>
</dbReference>
<name>A0A9X3Z3Q2_9BACL</name>
<sequence length="154" mass="17326">MTAKMSDCIERVDFDSRFTCRFAGEADDEWIRDFIRFEHFAPERHRAYTHIFSAIRPEKAFARICENGETVGLGTVVVERGWACLCNIVVAPAHRRRGIGVQLVGSLAGWARHHGASGLYLHVVKENAAAVSIYKKLGFVPVSGHHYRIRPTTC</sequence>
<dbReference type="GO" id="GO:0016747">
    <property type="term" value="F:acyltransferase activity, transferring groups other than amino-acyl groups"/>
    <property type="evidence" value="ECO:0007669"/>
    <property type="project" value="InterPro"/>
</dbReference>
<dbReference type="RefSeq" id="WP_271140171.1">
    <property type="nucleotide sequence ID" value="NZ_JAPYYP010000012.1"/>
</dbReference>
<dbReference type="InterPro" id="IPR016181">
    <property type="entry name" value="Acyl_CoA_acyltransferase"/>
</dbReference>
<dbReference type="SUPFAM" id="SSF55729">
    <property type="entry name" value="Acyl-CoA N-acyltransferases (Nat)"/>
    <property type="match status" value="1"/>
</dbReference>
<organism evidence="2 3">
    <name type="scientific">Brevibacillus thermoruber</name>
    <dbReference type="NCBI Taxonomy" id="33942"/>
    <lineage>
        <taxon>Bacteria</taxon>
        <taxon>Bacillati</taxon>
        <taxon>Bacillota</taxon>
        <taxon>Bacilli</taxon>
        <taxon>Bacillales</taxon>
        <taxon>Paenibacillaceae</taxon>
        <taxon>Brevibacillus</taxon>
    </lineage>
</organism>
<reference evidence="2" key="1">
    <citation type="submission" date="2022-12" db="EMBL/GenBank/DDBJ databases">
        <title>Draft genome sequence of the thermophilic strain Brevibacillus thermoruber HT42, isolated from Los Humeros, Puebla, Mexico, with biotechnological potential.</title>
        <authorList>
            <person name="Lara Sanchez J."/>
            <person name="Solis Palacios R."/>
            <person name="Bustos Baena A.S."/>
            <person name="Ruz Baez A.E."/>
            <person name="Espinosa Luna G."/>
            <person name="Oliart Ros R.M."/>
        </authorList>
    </citation>
    <scope>NUCLEOTIDE SEQUENCE</scope>
    <source>
        <strain evidence="2">HT42</strain>
    </source>
</reference>
<gene>
    <name evidence="2" type="ORF">O3V59_11450</name>
</gene>
<evidence type="ECO:0000313" key="2">
    <source>
        <dbReference type="EMBL" id="MDA5108978.1"/>
    </source>
</evidence>
<comment type="caution">
    <text evidence="2">The sequence shown here is derived from an EMBL/GenBank/DDBJ whole genome shotgun (WGS) entry which is preliminary data.</text>
</comment>
<dbReference type="InterPro" id="IPR000182">
    <property type="entry name" value="GNAT_dom"/>
</dbReference>
<evidence type="ECO:0000313" key="3">
    <source>
        <dbReference type="Proteomes" id="UP001151071"/>
    </source>
</evidence>
<dbReference type="PANTHER" id="PTHR43072">
    <property type="entry name" value="N-ACETYLTRANSFERASE"/>
    <property type="match status" value="1"/>
</dbReference>
<keyword evidence="3" id="KW-1185">Reference proteome</keyword>
<dbReference type="Pfam" id="PF00583">
    <property type="entry name" value="Acetyltransf_1"/>
    <property type="match status" value="1"/>
</dbReference>